<evidence type="ECO:0000313" key="10">
    <source>
        <dbReference type="EMBL" id="QSQ10679.1"/>
    </source>
</evidence>
<dbReference type="RefSeq" id="WP_206712448.1">
    <property type="nucleotide sequence ID" value="NZ_CP071091.1"/>
</dbReference>
<keyword evidence="11" id="KW-1185">Reference proteome</keyword>
<keyword evidence="4" id="KW-1003">Cell membrane</keyword>
<evidence type="ECO:0000256" key="3">
    <source>
        <dbReference type="ARBA" id="ARBA00022448"/>
    </source>
</evidence>
<feature type="region of interest" description="Disordered" evidence="8">
    <location>
        <begin position="1"/>
        <end position="22"/>
    </location>
</feature>
<evidence type="ECO:0000256" key="1">
    <source>
        <dbReference type="ARBA" id="ARBA00004651"/>
    </source>
</evidence>
<dbReference type="Gene3D" id="1.10.3470.10">
    <property type="entry name" value="ABC transporter involved in vitamin B12 uptake, BtuC"/>
    <property type="match status" value="1"/>
</dbReference>
<feature type="transmembrane region" description="Helical" evidence="9">
    <location>
        <begin position="274"/>
        <end position="302"/>
    </location>
</feature>
<keyword evidence="3" id="KW-0813">Transport</keyword>
<gene>
    <name evidence="10" type="ORF">JY572_19725</name>
</gene>
<dbReference type="InterPro" id="IPR037294">
    <property type="entry name" value="ABC_BtuC-like"/>
</dbReference>
<evidence type="ECO:0000256" key="4">
    <source>
        <dbReference type="ARBA" id="ARBA00022475"/>
    </source>
</evidence>
<accession>A0ABX7MWA9</accession>
<evidence type="ECO:0000256" key="2">
    <source>
        <dbReference type="ARBA" id="ARBA00007935"/>
    </source>
</evidence>
<keyword evidence="7 9" id="KW-0472">Membrane</keyword>
<protein>
    <submittedName>
        <fullName evidence="10">Iron chelate uptake ABC transporter family permease subunit</fullName>
    </submittedName>
</protein>
<reference evidence="10 11" key="1">
    <citation type="submission" date="2021-02" db="EMBL/GenBank/DDBJ databases">
        <title>De Novo genome assembly of isolated myxobacteria.</title>
        <authorList>
            <person name="Stevens D.C."/>
        </authorList>
    </citation>
    <scope>NUCLEOTIDE SEQUENCE [LARGE SCALE GENOMIC DNA]</scope>
    <source>
        <strain evidence="10 11">SCHIC003</strain>
    </source>
</reference>
<evidence type="ECO:0000256" key="6">
    <source>
        <dbReference type="ARBA" id="ARBA00022989"/>
    </source>
</evidence>
<dbReference type="CDD" id="cd06550">
    <property type="entry name" value="TM_ABC_iron-siderophores_like"/>
    <property type="match status" value="1"/>
</dbReference>
<dbReference type="InterPro" id="IPR000522">
    <property type="entry name" value="ABC_transptr_permease_BtuC"/>
</dbReference>
<dbReference type="Proteomes" id="UP000663090">
    <property type="component" value="Chromosome"/>
</dbReference>
<sequence length="367" mass="37185">MSASEVASSPVPASFQAREQARPAHARPRPWWVLGTALAGAVLTSLAIGSVRVPLLGLVGSVLETVGVETGHRLEPMQEAVLLSIRLPRVVLGVLVGAVLATCGAALQALFRNPLVEPGLLGTSSGAALGAVTAIVMDVALSSRLGPFRILAVPGAAFIGALGATLLAQRIGTGGGRTETARILLSGVAVSAGAAAGIGLLMQVATDAQLRTITFWTWGSLGGSSWSVVGASAVPLAVALWLLLREARTLNVLLLGEREAWHLGVDVERLKRRLILAAALGVGAAVSVTGIIGFVGLLVPALLRLALGPDHRRLMGASALLGSTLLVVADTLSRTAADPAELPVGALTSVLGVPVFVALLARGKGAV</sequence>
<comment type="subcellular location">
    <subcellularLocation>
        <location evidence="1">Cell membrane</location>
        <topology evidence="1">Multi-pass membrane protein</topology>
    </subcellularLocation>
</comment>
<feature type="transmembrane region" description="Helical" evidence="9">
    <location>
        <begin position="31"/>
        <end position="51"/>
    </location>
</feature>
<evidence type="ECO:0000256" key="9">
    <source>
        <dbReference type="SAM" id="Phobius"/>
    </source>
</evidence>
<feature type="transmembrane region" description="Helical" evidence="9">
    <location>
        <begin position="118"/>
        <end position="136"/>
    </location>
</feature>
<feature type="transmembrane region" description="Helical" evidence="9">
    <location>
        <begin position="148"/>
        <end position="168"/>
    </location>
</feature>
<evidence type="ECO:0000256" key="8">
    <source>
        <dbReference type="SAM" id="MobiDB-lite"/>
    </source>
</evidence>
<dbReference type="Pfam" id="PF01032">
    <property type="entry name" value="FecCD"/>
    <property type="match status" value="1"/>
</dbReference>
<proteinExistence type="inferred from homology"/>
<evidence type="ECO:0000313" key="11">
    <source>
        <dbReference type="Proteomes" id="UP000663090"/>
    </source>
</evidence>
<dbReference type="PANTHER" id="PTHR30472:SF25">
    <property type="entry name" value="ABC TRANSPORTER PERMEASE PROTEIN MJ0876-RELATED"/>
    <property type="match status" value="1"/>
</dbReference>
<feature type="transmembrane region" description="Helical" evidence="9">
    <location>
        <begin position="344"/>
        <end position="361"/>
    </location>
</feature>
<dbReference type="SUPFAM" id="SSF81345">
    <property type="entry name" value="ABC transporter involved in vitamin B12 uptake, BtuC"/>
    <property type="match status" value="1"/>
</dbReference>
<comment type="similarity">
    <text evidence="2">Belongs to the binding-protein-dependent transport system permease family. FecCD subfamily.</text>
</comment>
<name>A0ABX7MWA9_9BACT</name>
<feature type="transmembrane region" description="Helical" evidence="9">
    <location>
        <begin position="90"/>
        <end position="111"/>
    </location>
</feature>
<dbReference type="PANTHER" id="PTHR30472">
    <property type="entry name" value="FERRIC ENTEROBACTIN TRANSPORT SYSTEM PERMEASE PROTEIN"/>
    <property type="match status" value="1"/>
</dbReference>
<feature type="transmembrane region" description="Helical" evidence="9">
    <location>
        <begin position="180"/>
        <end position="205"/>
    </location>
</feature>
<keyword evidence="5 9" id="KW-0812">Transmembrane</keyword>
<organism evidence="10 11">
    <name type="scientific">Myxococcus landrumensis</name>
    <dbReference type="NCBI Taxonomy" id="2813577"/>
    <lineage>
        <taxon>Bacteria</taxon>
        <taxon>Pseudomonadati</taxon>
        <taxon>Myxococcota</taxon>
        <taxon>Myxococcia</taxon>
        <taxon>Myxococcales</taxon>
        <taxon>Cystobacterineae</taxon>
        <taxon>Myxococcaceae</taxon>
        <taxon>Myxococcus</taxon>
    </lineage>
</organism>
<evidence type="ECO:0000256" key="7">
    <source>
        <dbReference type="ARBA" id="ARBA00023136"/>
    </source>
</evidence>
<feature type="transmembrane region" description="Helical" evidence="9">
    <location>
        <begin position="225"/>
        <end position="244"/>
    </location>
</feature>
<dbReference type="EMBL" id="CP071091">
    <property type="protein sequence ID" value="QSQ10679.1"/>
    <property type="molecule type" value="Genomic_DNA"/>
</dbReference>
<evidence type="ECO:0000256" key="5">
    <source>
        <dbReference type="ARBA" id="ARBA00022692"/>
    </source>
</evidence>
<feature type="compositionally biased region" description="Low complexity" evidence="8">
    <location>
        <begin position="1"/>
        <end position="14"/>
    </location>
</feature>
<keyword evidence="6 9" id="KW-1133">Transmembrane helix</keyword>